<dbReference type="Gene3D" id="3.40.630.10">
    <property type="entry name" value="Zn peptidases"/>
    <property type="match status" value="1"/>
</dbReference>
<dbReference type="EC" id="3.5.1.16" evidence="5"/>
<accession>A0A517P2B7</accession>
<evidence type="ECO:0000313" key="6">
    <source>
        <dbReference type="Proteomes" id="UP000319817"/>
    </source>
</evidence>
<dbReference type="GO" id="GO:0046872">
    <property type="term" value="F:metal ion binding"/>
    <property type="evidence" value="ECO:0007669"/>
    <property type="project" value="UniProtKB-KW"/>
</dbReference>
<keyword evidence="2 5" id="KW-0378">Hydrolase</keyword>
<dbReference type="Gene3D" id="3.30.70.360">
    <property type="match status" value="1"/>
</dbReference>
<evidence type="ECO:0000256" key="3">
    <source>
        <dbReference type="ARBA" id="ARBA00023285"/>
    </source>
</evidence>
<dbReference type="OrthoDB" id="9792335at2"/>
<dbReference type="Pfam" id="PF01546">
    <property type="entry name" value="Peptidase_M20"/>
    <property type="match status" value="1"/>
</dbReference>
<protein>
    <submittedName>
        <fullName evidence="5">Acetylornithine deacetylase</fullName>
        <ecNumber evidence="5">3.5.1.16</ecNumber>
    </submittedName>
</protein>
<dbReference type="AlphaFoldDB" id="A0A517P2B7"/>
<dbReference type="GO" id="GO:0006526">
    <property type="term" value="P:L-arginine biosynthetic process"/>
    <property type="evidence" value="ECO:0007669"/>
    <property type="project" value="TreeGrafter"/>
</dbReference>
<dbReference type="RefSeq" id="WP_145421232.1">
    <property type="nucleotide sequence ID" value="NZ_CP036526.1"/>
</dbReference>
<sequence length="391" mass="41771">MAPIDESIQALCQLIGFDSVSSTSNAAISSDVAGRLESLGFTVEQTQYVDARGQTKVNLVARRDPAGSTSSRGSEPEGGLAYFCHTDVVPASGWTGPGGNPFDAVVQDGRIFGRGSCDMKGSLVAMLAAAARVPVARQRKPLWIVCTADEEVGFDGARHIVQHSNSFRELVQAQPMGIIGEPTGMSVVHAHKGITGVQFTSRGRAAHSSTADGINANESMVPILQLLLELGQQTKTDPRYHDDRFDPPTLSWNFGVSDGCTAVNITPETSKAWLSLRSMPDVDGEDLISQLVDKANSSGLEVKRFEGGRPVWIEADSACIQDLCQIAGGQPSTVCFGTDGGEFAELKQMAVWGPGHIAQAHTTDEWLSIDQLSKGIELYAKAITHWCVDKV</sequence>
<evidence type="ECO:0000313" key="5">
    <source>
        <dbReference type="EMBL" id="QDT13515.1"/>
    </source>
</evidence>
<keyword evidence="1" id="KW-0479">Metal-binding</keyword>
<evidence type="ECO:0000256" key="1">
    <source>
        <dbReference type="ARBA" id="ARBA00022723"/>
    </source>
</evidence>
<dbReference type="InterPro" id="IPR050072">
    <property type="entry name" value="Peptidase_M20A"/>
</dbReference>
<dbReference type="EMBL" id="CP036526">
    <property type="protein sequence ID" value="QDT13515.1"/>
    <property type="molecule type" value="Genomic_DNA"/>
</dbReference>
<dbReference type="Proteomes" id="UP000319817">
    <property type="component" value="Chromosome"/>
</dbReference>
<dbReference type="SUPFAM" id="SSF55031">
    <property type="entry name" value="Bacterial exopeptidase dimerisation domain"/>
    <property type="match status" value="1"/>
</dbReference>
<proteinExistence type="predicted"/>
<gene>
    <name evidence="5" type="primary">argE_2</name>
    <name evidence="5" type="ORF">K239x_55350</name>
</gene>
<keyword evidence="3" id="KW-0170">Cobalt</keyword>
<name>A0A517P2B7_9BACT</name>
<dbReference type="GO" id="GO:0008777">
    <property type="term" value="F:acetylornithine deacetylase activity"/>
    <property type="evidence" value="ECO:0007669"/>
    <property type="project" value="UniProtKB-EC"/>
</dbReference>
<dbReference type="PANTHER" id="PTHR43808:SF31">
    <property type="entry name" value="N-ACETYL-L-CITRULLINE DEACETYLASE"/>
    <property type="match status" value="1"/>
</dbReference>
<dbReference type="SUPFAM" id="SSF53187">
    <property type="entry name" value="Zn-dependent exopeptidases"/>
    <property type="match status" value="1"/>
</dbReference>
<keyword evidence="6" id="KW-1185">Reference proteome</keyword>
<dbReference type="InterPro" id="IPR011650">
    <property type="entry name" value="Peptidase_M20_dimer"/>
</dbReference>
<dbReference type="CDD" id="cd03894">
    <property type="entry name" value="M20_ArgE"/>
    <property type="match status" value="1"/>
</dbReference>
<dbReference type="InterPro" id="IPR002933">
    <property type="entry name" value="Peptidase_M20"/>
</dbReference>
<evidence type="ECO:0000256" key="2">
    <source>
        <dbReference type="ARBA" id="ARBA00022801"/>
    </source>
</evidence>
<evidence type="ECO:0000259" key="4">
    <source>
        <dbReference type="Pfam" id="PF07687"/>
    </source>
</evidence>
<dbReference type="PANTHER" id="PTHR43808">
    <property type="entry name" value="ACETYLORNITHINE DEACETYLASE"/>
    <property type="match status" value="1"/>
</dbReference>
<reference evidence="5 6" key="1">
    <citation type="submission" date="2019-02" db="EMBL/GenBank/DDBJ databases">
        <title>Deep-cultivation of Planctomycetes and their phenomic and genomic characterization uncovers novel biology.</title>
        <authorList>
            <person name="Wiegand S."/>
            <person name="Jogler M."/>
            <person name="Boedeker C."/>
            <person name="Pinto D."/>
            <person name="Vollmers J."/>
            <person name="Rivas-Marin E."/>
            <person name="Kohn T."/>
            <person name="Peeters S.H."/>
            <person name="Heuer A."/>
            <person name="Rast P."/>
            <person name="Oberbeckmann S."/>
            <person name="Bunk B."/>
            <person name="Jeske O."/>
            <person name="Meyerdierks A."/>
            <person name="Storesund J.E."/>
            <person name="Kallscheuer N."/>
            <person name="Luecker S."/>
            <person name="Lage O.M."/>
            <person name="Pohl T."/>
            <person name="Merkel B.J."/>
            <person name="Hornburger P."/>
            <person name="Mueller R.-W."/>
            <person name="Bruemmer F."/>
            <person name="Labrenz M."/>
            <person name="Spormann A.M."/>
            <person name="Op den Camp H."/>
            <person name="Overmann J."/>
            <person name="Amann R."/>
            <person name="Jetten M.S.M."/>
            <person name="Mascher T."/>
            <person name="Medema M.H."/>
            <person name="Devos D.P."/>
            <person name="Kaster A.-K."/>
            <person name="Ovreas L."/>
            <person name="Rohde M."/>
            <person name="Galperin M.Y."/>
            <person name="Jogler C."/>
        </authorList>
    </citation>
    <scope>NUCLEOTIDE SEQUENCE [LARGE SCALE GENOMIC DNA]</scope>
    <source>
        <strain evidence="5 6">K23_9</strain>
    </source>
</reference>
<feature type="domain" description="Peptidase M20 dimerisation" evidence="4">
    <location>
        <begin position="190"/>
        <end position="299"/>
    </location>
</feature>
<dbReference type="Pfam" id="PF07687">
    <property type="entry name" value="M20_dimer"/>
    <property type="match status" value="1"/>
</dbReference>
<dbReference type="InterPro" id="IPR036264">
    <property type="entry name" value="Bact_exopeptidase_dim_dom"/>
</dbReference>
<organism evidence="5 6">
    <name type="scientific">Stieleria marina</name>
    <dbReference type="NCBI Taxonomy" id="1930275"/>
    <lineage>
        <taxon>Bacteria</taxon>
        <taxon>Pseudomonadati</taxon>
        <taxon>Planctomycetota</taxon>
        <taxon>Planctomycetia</taxon>
        <taxon>Pirellulales</taxon>
        <taxon>Pirellulaceae</taxon>
        <taxon>Stieleria</taxon>
    </lineage>
</organism>